<dbReference type="GO" id="GO:0046872">
    <property type="term" value="F:metal ion binding"/>
    <property type="evidence" value="ECO:0007669"/>
    <property type="project" value="UniProtKB-KW"/>
</dbReference>
<dbReference type="AlphaFoldDB" id="A0AA88WQ24"/>
<dbReference type="Proteomes" id="UP001188597">
    <property type="component" value="Unassembled WGS sequence"/>
</dbReference>
<evidence type="ECO:0000256" key="1">
    <source>
        <dbReference type="ARBA" id="ARBA00010617"/>
    </source>
</evidence>
<keyword evidence="3" id="KW-0479">Metal-binding</keyword>
<evidence type="ECO:0000256" key="4">
    <source>
        <dbReference type="ARBA" id="ARBA00023002"/>
    </source>
</evidence>
<reference evidence="7" key="1">
    <citation type="submission" date="2022-12" db="EMBL/GenBank/DDBJ databases">
        <title>Draft genome assemblies for two species of Escallonia (Escalloniales).</title>
        <authorList>
            <person name="Chanderbali A."/>
            <person name="Dervinis C."/>
            <person name="Anghel I."/>
            <person name="Soltis D."/>
            <person name="Soltis P."/>
            <person name="Zapata F."/>
        </authorList>
    </citation>
    <scope>NUCLEOTIDE SEQUENCE</scope>
    <source>
        <strain evidence="7">UCBG64.0493</strain>
        <tissue evidence="7">Leaf</tissue>
    </source>
</reference>
<sequence>MHLGTLRCKESKIILLYKRGKSLASHQINSTILGNNNHITEKLYLLMNVIIYRATFGKRCKDQDVFIQLIREAIGWARVFDCLELPITSNNVKAVIMDMFSAETKTSFTTIE</sequence>
<dbReference type="PANTHER" id="PTHR47953">
    <property type="entry name" value="OS08G0105600 PROTEIN"/>
    <property type="match status" value="1"/>
</dbReference>
<evidence type="ECO:0000313" key="8">
    <source>
        <dbReference type="Proteomes" id="UP001188597"/>
    </source>
</evidence>
<evidence type="ECO:0000256" key="5">
    <source>
        <dbReference type="ARBA" id="ARBA00023004"/>
    </source>
</evidence>
<keyword evidence="4" id="KW-0560">Oxidoreductase</keyword>
<organism evidence="7 8">
    <name type="scientific">Escallonia herrerae</name>
    <dbReference type="NCBI Taxonomy" id="1293975"/>
    <lineage>
        <taxon>Eukaryota</taxon>
        <taxon>Viridiplantae</taxon>
        <taxon>Streptophyta</taxon>
        <taxon>Embryophyta</taxon>
        <taxon>Tracheophyta</taxon>
        <taxon>Spermatophyta</taxon>
        <taxon>Magnoliopsida</taxon>
        <taxon>eudicotyledons</taxon>
        <taxon>Gunneridae</taxon>
        <taxon>Pentapetalae</taxon>
        <taxon>asterids</taxon>
        <taxon>campanulids</taxon>
        <taxon>Escalloniales</taxon>
        <taxon>Escalloniaceae</taxon>
        <taxon>Escallonia</taxon>
    </lineage>
</organism>
<accession>A0AA88WQ24</accession>
<protein>
    <submittedName>
        <fullName evidence="7">Uncharacterized protein</fullName>
    </submittedName>
</protein>
<evidence type="ECO:0000313" key="7">
    <source>
        <dbReference type="EMBL" id="KAK3028973.1"/>
    </source>
</evidence>
<dbReference type="PANTHER" id="PTHR47953:SF16">
    <property type="entry name" value="CYTOCHROME P450 71D8"/>
    <property type="match status" value="1"/>
</dbReference>
<keyword evidence="2" id="KW-0349">Heme</keyword>
<proteinExistence type="inferred from homology"/>
<gene>
    <name evidence="7" type="ORF">RJ639_040000</name>
</gene>
<keyword evidence="6" id="KW-0503">Monooxygenase</keyword>
<evidence type="ECO:0000256" key="6">
    <source>
        <dbReference type="ARBA" id="ARBA00023033"/>
    </source>
</evidence>
<keyword evidence="5" id="KW-0408">Iron</keyword>
<comment type="caution">
    <text evidence="7">The sequence shown here is derived from an EMBL/GenBank/DDBJ whole genome shotgun (WGS) entry which is preliminary data.</text>
</comment>
<evidence type="ECO:0000256" key="3">
    <source>
        <dbReference type="ARBA" id="ARBA00022723"/>
    </source>
</evidence>
<dbReference type="InterPro" id="IPR052306">
    <property type="entry name" value="CYP450_71D"/>
</dbReference>
<dbReference type="GO" id="GO:0004497">
    <property type="term" value="F:monooxygenase activity"/>
    <property type="evidence" value="ECO:0007669"/>
    <property type="project" value="UniProtKB-KW"/>
</dbReference>
<comment type="similarity">
    <text evidence="1">Belongs to the cytochrome P450 family.</text>
</comment>
<evidence type="ECO:0000256" key="2">
    <source>
        <dbReference type="ARBA" id="ARBA00022617"/>
    </source>
</evidence>
<keyword evidence="8" id="KW-1185">Reference proteome</keyword>
<dbReference type="EMBL" id="JAVXUP010000396">
    <property type="protein sequence ID" value="KAK3028973.1"/>
    <property type="molecule type" value="Genomic_DNA"/>
</dbReference>
<name>A0AA88WQ24_9ASTE</name>